<name>A0A2N8RXH9_STUST</name>
<evidence type="ECO:0008006" key="4">
    <source>
        <dbReference type="Google" id="ProtNLM"/>
    </source>
</evidence>
<dbReference type="AlphaFoldDB" id="A0A2N8RXH9"/>
<keyword evidence="1" id="KW-0732">Signal</keyword>
<dbReference type="PROSITE" id="PS51257">
    <property type="entry name" value="PROKAR_LIPOPROTEIN"/>
    <property type="match status" value="1"/>
</dbReference>
<dbReference type="RefSeq" id="WP_102826662.1">
    <property type="nucleotide sequence ID" value="NZ_CP139348.1"/>
</dbReference>
<comment type="caution">
    <text evidence="2">The sequence shown here is derived from an EMBL/GenBank/DDBJ whole genome shotgun (WGS) entry which is preliminary data.</text>
</comment>
<evidence type="ECO:0000313" key="2">
    <source>
        <dbReference type="EMBL" id="PNF79089.1"/>
    </source>
</evidence>
<reference evidence="2 3" key="1">
    <citation type="submission" date="2018-01" db="EMBL/GenBank/DDBJ databases">
        <title>Denitrification phenotypes of diverse strains of Pseudomonas stutzeri.</title>
        <authorList>
            <person name="Milligan D.A."/>
            <person name="Bergaust L."/>
            <person name="Bakken L.R."/>
            <person name="Frostegard A."/>
        </authorList>
    </citation>
    <scope>NUCLEOTIDE SEQUENCE [LARGE SCALE GENOMIC DNA]</scope>
    <source>
        <strain evidence="2 3">KC</strain>
    </source>
</reference>
<accession>A0A2N8RXH9</accession>
<proteinExistence type="predicted"/>
<dbReference type="EMBL" id="POUN01000006">
    <property type="protein sequence ID" value="PNF79089.1"/>
    <property type="molecule type" value="Genomic_DNA"/>
</dbReference>
<dbReference type="Proteomes" id="UP000235925">
    <property type="component" value="Unassembled WGS sequence"/>
</dbReference>
<organism evidence="2 3">
    <name type="scientific">Stutzerimonas stutzeri</name>
    <name type="common">Pseudomonas stutzeri</name>
    <dbReference type="NCBI Taxonomy" id="316"/>
    <lineage>
        <taxon>Bacteria</taxon>
        <taxon>Pseudomonadati</taxon>
        <taxon>Pseudomonadota</taxon>
        <taxon>Gammaproteobacteria</taxon>
        <taxon>Pseudomonadales</taxon>
        <taxon>Pseudomonadaceae</taxon>
        <taxon>Stutzerimonas</taxon>
    </lineage>
</organism>
<feature type="signal peptide" evidence="1">
    <location>
        <begin position="1"/>
        <end position="22"/>
    </location>
</feature>
<gene>
    <name evidence="2" type="ORF">CXK92_19455</name>
</gene>
<dbReference type="OrthoDB" id="5568078at2"/>
<evidence type="ECO:0000256" key="1">
    <source>
        <dbReference type="SAM" id="SignalP"/>
    </source>
</evidence>
<sequence length="131" mass="14579">MMIKRAAGVLALALAATGCSTATYFKLPENSKVAVYERPQQYSQGFVKTRPFFWTAAGGIPYKLSSDNGELLQQGKLRARFRVASIFWPPGGIIYWPMGFGQRCYDLTGAAPLTCTQGDLKQLRSQHRLDR</sequence>
<feature type="chain" id="PRO_5014802548" description="Lipoprotein" evidence="1">
    <location>
        <begin position="23"/>
        <end position="131"/>
    </location>
</feature>
<protein>
    <recommendedName>
        <fullName evidence="4">Lipoprotein</fullName>
    </recommendedName>
</protein>
<evidence type="ECO:0000313" key="3">
    <source>
        <dbReference type="Proteomes" id="UP000235925"/>
    </source>
</evidence>